<dbReference type="STRING" id="187330.AMS58_00785"/>
<dbReference type="OrthoDB" id="9807890at2"/>
<dbReference type="Gene3D" id="3.60.21.10">
    <property type="match status" value="1"/>
</dbReference>
<dbReference type="EMBL" id="LHPH01000012">
    <property type="protein sequence ID" value="KPH62726.1"/>
    <property type="molecule type" value="Genomic_DNA"/>
</dbReference>
<dbReference type="GO" id="GO:0008803">
    <property type="term" value="F:bis(5'-nucleosyl)-tetraphosphatase (symmetrical) activity"/>
    <property type="evidence" value="ECO:0007669"/>
    <property type="project" value="UniProtKB-EC"/>
</dbReference>
<dbReference type="AlphaFoldDB" id="A0A0N1ELC5"/>
<evidence type="ECO:0000313" key="11">
    <source>
        <dbReference type="Proteomes" id="UP000037848"/>
    </source>
</evidence>
<proteinExistence type="inferred from homology"/>
<dbReference type="Proteomes" id="UP000037848">
    <property type="component" value="Unassembled WGS sequence"/>
</dbReference>
<evidence type="ECO:0000256" key="8">
    <source>
        <dbReference type="ARBA" id="ARBA00049417"/>
    </source>
</evidence>
<sequence>MANYAIGDLQGCFNEFHALLQQVDFNPSKDHLYLVGDIVARGPDSLACLDYLYTYQDSITVTLGNHDLHLIANYFLNKAANPKDKLGPLLRSEKFPAYIKMLQQQPLALWLEEQQVFISHAGLNPAWTIKEALKHAQFATDCYQSTHAHDFFNHMYLAHPSTWSKQLTKFEKFRYIVNYFTRMRFLTPDEQLDLSYKGAITDSNAMIPWFNHPRFKTLKKDIVFGHWAALEGKTSHSHIHALDTGCVWGGKMTLLELSNKQRFSVNSTNFVSFN</sequence>
<dbReference type="Pfam" id="PF00149">
    <property type="entry name" value="Metallophos"/>
    <property type="match status" value="1"/>
</dbReference>
<name>A0A0N1ELC5_9GAMM</name>
<evidence type="ECO:0000256" key="7">
    <source>
        <dbReference type="ARBA" id="ARBA00033210"/>
    </source>
</evidence>
<dbReference type="PATRIC" id="fig|187330.3.peg.758"/>
<protein>
    <recommendedName>
        <fullName evidence="3">bis(5'-nucleosyl)-tetraphosphatase (symmetrical)</fullName>
        <ecNumber evidence="3">3.6.1.41</ecNumber>
    </recommendedName>
    <alternativeName>
        <fullName evidence="6">Ap4A hydrolase</fullName>
    </alternativeName>
    <alternativeName>
        <fullName evidence="5">Diadenosine 5',5'''-P1,P4-tetraphosphate pyrophosphohydrolase</fullName>
    </alternativeName>
    <alternativeName>
        <fullName evidence="7">Diadenosine tetraphosphatase</fullName>
    </alternativeName>
</protein>
<evidence type="ECO:0000259" key="9">
    <source>
        <dbReference type="Pfam" id="PF00149"/>
    </source>
</evidence>
<evidence type="ECO:0000256" key="6">
    <source>
        <dbReference type="ARBA" id="ARBA00032248"/>
    </source>
</evidence>
<dbReference type="NCBIfam" id="NF001204">
    <property type="entry name" value="PRK00166.1"/>
    <property type="match status" value="1"/>
</dbReference>
<gene>
    <name evidence="10" type="ORF">ADS77_11755</name>
</gene>
<evidence type="ECO:0000256" key="4">
    <source>
        <dbReference type="ARBA" id="ARBA00022801"/>
    </source>
</evidence>
<organism evidence="10 11">
    <name type="scientific">Pseudoalteromonas porphyrae</name>
    <dbReference type="NCBI Taxonomy" id="187330"/>
    <lineage>
        <taxon>Bacteria</taxon>
        <taxon>Pseudomonadati</taxon>
        <taxon>Pseudomonadota</taxon>
        <taxon>Gammaproteobacteria</taxon>
        <taxon>Alteromonadales</taxon>
        <taxon>Pseudoalteromonadaceae</taxon>
        <taxon>Pseudoalteromonas</taxon>
    </lineage>
</organism>
<dbReference type="RefSeq" id="WP_054454572.1">
    <property type="nucleotide sequence ID" value="NZ_LHPH01000012.1"/>
</dbReference>
<evidence type="ECO:0000256" key="1">
    <source>
        <dbReference type="ARBA" id="ARBA00003413"/>
    </source>
</evidence>
<comment type="catalytic activity">
    <reaction evidence="8">
        <text>P(1),P(4)-bis(5'-adenosyl) tetraphosphate + H2O = 2 ADP + 2 H(+)</text>
        <dbReference type="Rhea" id="RHEA:24252"/>
        <dbReference type="ChEBI" id="CHEBI:15377"/>
        <dbReference type="ChEBI" id="CHEBI:15378"/>
        <dbReference type="ChEBI" id="CHEBI:58141"/>
        <dbReference type="ChEBI" id="CHEBI:456216"/>
        <dbReference type="EC" id="3.6.1.41"/>
    </reaction>
</comment>
<evidence type="ECO:0000313" key="10">
    <source>
        <dbReference type="EMBL" id="KPH62726.1"/>
    </source>
</evidence>
<comment type="function">
    <text evidence="1">Hydrolyzes diadenosine 5',5'''-P1,P4-tetraphosphate to yield ADP.</text>
</comment>
<dbReference type="PANTHER" id="PTHR40942">
    <property type="match status" value="1"/>
</dbReference>
<dbReference type="PIRSF" id="PIRSF000903">
    <property type="entry name" value="B5n-ttraPtase_sm"/>
    <property type="match status" value="1"/>
</dbReference>
<dbReference type="InterPro" id="IPR004617">
    <property type="entry name" value="ApaH"/>
</dbReference>
<feature type="domain" description="Calcineurin-like phosphoesterase" evidence="9">
    <location>
        <begin position="5"/>
        <end position="154"/>
    </location>
</feature>
<evidence type="ECO:0000256" key="3">
    <source>
        <dbReference type="ARBA" id="ARBA00012506"/>
    </source>
</evidence>
<accession>A0A0N1ELC5</accession>
<dbReference type="InterPro" id="IPR004843">
    <property type="entry name" value="Calcineurin-like_PHP"/>
</dbReference>
<reference evidence="10 11" key="1">
    <citation type="submission" date="2015-08" db="EMBL/GenBank/DDBJ databases">
        <title>Draft Genome Sequence of Pseudoalteromonas porphyrae UCD-SED14.</title>
        <authorList>
            <person name="Coil D.A."/>
            <person name="Jospin G."/>
            <person name="Lee R.D."/>
            <person name="Eisen J.A."/>
        </authorList>
    </citation>
    <scope>NUCLEOTIDE SEQUENCE [LARGE SCALE GENOMIC DNA]</scope>
    <source>
        <strain evidence="10 11">UCD-SED14</strain>
    </source>
</reference>
<comment type="caution">
    <text evidence="10">The sequence shown here is derived from an EMBL/GenBank/DDBJ whole genome shotgun (WGS) entry which is preliminary data.</text>
</comment>
<evidence type="ECO:0000256" key="5">
    <source>
        <dbReference type="ARBA" id="ARBA00031248"/>
    </source>
</evidence>
<dbReference type="NCBIfam" id="TIGR00668">
    <property type="entry name" value="apaH"/>
    <property type="match status" value="1"/>
</dbReference>
<dbReference type="SUPFAM" id="SSF56300">
    <property type="entry name" value="Metallo-dependent phosphatases"/>
    <property type="match status" value="1"/>
</dbReference>
<evidence type="ECO:0000256" key="2">
    <source>
        <dbReference type="ARBA" id="ARBA00005419"/>
    </source>
</evidence>
<keyword evidence="4" id="KW-0378">Hydrolase</keyword>
<dbReference type="PANTHER" id="PTHR40942:SF4">
    <property type="entry name" value="CYTOCHROME C5"/>
    <property type="match status" value="1"/>
</dbReference>
<comment type="similarity">
    <text evidence="2">Belongs to the Ap4A hydrolase family.</text>
</comment>
<keyword evidence="11" id="KW-1185">Reference proteome</keyword>
<dbReference type="EC" id="3.6.1.41" evidence="3"/>
<dbReference type="InterPro" id="IPR029052">
    <property type="entry name" value="Metallo-depent_PP-like"/>
</dbReference>